<sequence>MLAGDPEAFQVFEKWKNAPSNAFGSKNNSGVISDQDKARYSQIYTELMQAAEIARSKVNRPDNIQLKSMNYSHQYGSRGHRPVDVWVSLCGTGSEDFARMPQVYMIASERGLEIGFAISISEDDYHDQSVKSRNRTIVPLINRKLPNSMDELALSIDKSLKEDGGWFFSTKARLTPKDEGFAIWASLGEMLDSIKSNGSSKGGGSICKFFAMDDLADLDLEATFGDSLSLFYPLLMRCLPNSWESEVVSTQTDIEQIEGAMSFDPNDVADAREMVLRQIAQRRGQSKFRRSLLRAYKGKCAISQTAVEAVLEAAHITPYLGDETNHISNGLLLRADLHTLFDLSLVKIDPESMRVKISPSLEATPYWNYNNRKVILPDKATDSPSTLALAEHFSLS</sequence>
<keyword evidence="2" id="KW-0255">Endonuclease</keyword>
<keyword evidence="2" id="KW-0540">Nuclease</keyword>
<dbReference type="InterPro" id="IPR003615">
    <property type="entry name" value="HNH_nuc"/>
</dbReference>
<accession>A0ABS5WRM7</accession>
<dbReference type="RefSeq" id="WP_215193806.1">
    <property type="nucleotide sequence ID" value="NZ_JAHHDY010000012.1"/>
</dbReference>
<dbReference type="EMBL" id="JAHHDY010000012">
    <property type="protein sequence ID" value="MBT3141376.1"/>
    <property type="molecule type" value="Genomic_DNA"/>
</dbReference>
<protein>
    <submittedName>
        <fullName evidence="2">HNH endonuclease</fullName>
    </submittedName>
</protein>
<gene>
    <name evidence="2" type="ORF">KL867_09955</name>
</gene>
<dbReference type="Proteomes" id="UP000763802">
    <property type="component" value="Unassembled WGS sequence"/>
</dbReference>
<proteinExistence type="predicted"/>
<evidence type="ECO:0000259" key="1">
    <source>
        <dbReference type="Pfam" id="PF13391"/>
    </source>
</evidence>
<keyword evidence="2" id="KW-0378">Hydrolase</keyword>
<comment type="caution">
    <text evidence="2">The sequence shown here is derived from an EMBL/GenBank/DDBJ whole genome shotgun (WGS) entry which is preliminary data.</text>
</comment>
<keyword evidence="3" id="KW-1185">Reference proteome</keyword>
<evidence type="ECO:0000313" key="3">
    <source>
        <dbReference type="Proteomes" id="UP000763802"/>
    </source>
</evidence>
<evidence type="ECO:0000313" key="2">
    <source>
        <dbReference type="EMBL" id="MBT3141376.1"/>
    </source>
</evidence>
<dbReference type="Pfam" id="PF13391">
    <property type="entry name" value="HNH_2"/>
    <property type="match status" value="1"/>
</dbReference>
<name>A0ABS5WRM7_9RHOB</name>
<dbReference type="GO" id="GO:0004519">
    <property type="term" value="F:endonuclease activity"/>
    <property type="evidence" value="ECO:0007669"/>
    <property type="project" value="UniProtKB-KW"/>
</dbReference>
<reference evidence="2 3" key="1">
    <citation type="submission" date="2021-05" db="EMBL/GenBank/DDBJ databases">
        <title>Draft genomes of marine bacteria isolated from model chitin particles.</title>
        <authorList>
            <person name="Datta M.S."/>
            <person name="Schwartzman J.A."/>
            <person name="Cordero O."/>
        </authorList>
    </citation>
    <scope>NUCLEOTIDE SEQUENCE [LARGE SCALE GENOMIC DNA]</scope>
    <source>
        <strain evidence="2 3">4E07</strain>
    </source>
</reference>
<organism evidence="2 3">
    <name type="scientific">Falsiruegeria litorea</name>
    <dbReference type="NCBI Taxonomy" id="1280831"/>
    <lineage>
        <taxon>Bacteria</taxon>
        <taxon>Pseudomonadati</taxon>
        <taxon>Pseudomonadota</taxon>
        <taxon>Alphaproteobacteria</taxon>
        <taxon>Rhodobacterales</taxon>
        <taxon>Roseobacteraceae</taxon>
        <taxon>Falsiruegeria</taxon>
    </lineage>
</organism>
<feature type="domain" description="HNH nuclease" evidence="1">
    <location>
        <begin position="300"/>
        <end position="345"/>
    </location>
</feature>